<keyword evidence="3" id="KW-1185">Reference proteome</keyword>
<reference evidence="2" key="2">
    <citation type="submission" date="2020-05" db="UniProtKB">
        <authorList>
            <consortium name="EnsemblMetazoa"/>
        </authorList>
    </citation>
    <scope>IDENTIFICATION</scope>
    <source>
        <strain evidence="2">A-37</strain>
    </source>
</reference>
<evidence type="ECO:0000313" key="2">
    <source>
        <dbReference type="EnsemblMetazoa" id="ACUA003152-PA"/>
    </source>
</evidence>
<keyword evidence="1" id="KW-0812">Transmembrane</keyword>
<dbReference type="Proteomes" id="UP000075883">
    <property type="component" value="Unassembled WGS sequence"/>
</dbReference>
<reference evidence="3" key="1">
    <citation type="submission" date="2013-09" db="EMBL/GenBank/DDBJ databases">
        <title>The Genome Sequence of Anopheles culicifacies species A.</title>
        <authorList>
            <consortium name="The Broad Institute Genomics Platform"/>
            <person name="Neafsey D.E."/>
            <person name="Besansky N."/>
            <person name="Howell P."/>
            <person name="Walton C."/>
            <person name="Young S.K."/>
            <person name="Zeng Q."/>
            <person name="Gargeya S."/>
            <person name="Fitzgerald M."/>
            <person name="Haas B."/>
            <person name="Abouelleil A."/>
            <person name="Allen A.W."/>
            <person name="Alvarado L."/>
            <person name="Arachchi H.M."/>
            <person name="Berlin A.M."/>
            <person name="Chapman S.B."/>
            <person name="Gainer-Dewar J."/>
            <person name="Goldberg J."/>
            <person name="Griggs A."/>
            <person name="Gujja S."/>
            <person name="Hansen M."/>
            <person name="Howarth C."/>
            <person name="Imamovic A."/>
            <person name="Ireland A."/>
            <person name="Larimer J."/>
            <person name="McCowan C."/>
            <person name="Murphy C."/>
            <person name="Pearson M."/>
            <person name="Poon T.W."/>
            <person name="Priest M."/>
            <person name="Roberts A."/>
            <person name="Saif S."/>
            <person name="Shea T."/>
            <person name="Sisk P."/>
            <person name="Sykes S."/>
            <person name="Wortman J."/>
            <person name="Nusbaum C."/>
            <person name="Birren B."/>
        </authorList>
    </citation>
    <scope>NUCLEOTIDE SEQUENCE [LARGE SCALE GENOMIC DNA]</scope>
    <source>
        <strain evidence="3">A-37</strain>
    </source>
</reference>
<keyword evidence="1" id="KW-1133">Transmembrane helix</keyword>
<organism evidence="2 3">
    <name type="scientific">Anopheles culicifacies</name>
    <dbReference type="NCBI Taxonomy" id="139723"/>
    <lineage>
        <taxon>Eukaryota</taxon>
        <taxon>Metazoa</taxon>
        <taxon>Ecdysozoa</taxon>
        <taxon>Arthropoda</taxon>
        <taxon>Hexapoda</taxon>
        <taxon>Insecta</taxon>
        <taxon>Pterygota</taxon>
        <taxon>Neoptera</taxon>
        <taxon>Endopterygota</taxon>
        <taxon>Diptera</taxon>
        <taxon>Nematocera</taxon>
        <taxon>Culicoidea</taxon>
        <taxon>Culicidae</taxon>
        <taxon>Anophelinae</taxon>
        <taxon>Anopheles</taxon>
        <taxon>culicifacies species complex</taxon>
    </lineage>
</organism>
<keyword evidence="1" id="KW-0472">Membrane</keyword>
<proteinExistence type="predicted"/>
<protein>
    <submittedName>
        <fullName evidence="2">Uncharacterized protein</fullName>
    </submittedName>
</protein>
<sequence length="216" mass="23684">MYGKRHTLPKSTANPITARRNSAFWLQVSRRRSPVSATTRLRSLPLCTIWAVSVVAGCVALFVAELPFEAGSFVPPASTAVSDESGGSSRAPSPDVPLVPGAVCQESRFLAPREPEPPEPEELVVPGSLLDRFWQTDCPDVGLRWAYNALPAGPRSTSYRYRFLTNQFVGFHRTRRASQTQLGPIASHFQPIGFHYGIGSLADHYHVTEGVLGHCR</sequence>
<dbReference type="AlphaFoldDB" id="A0A182LVR6"/>
<evidence type="ECO:0000313" key="3">
    <source>
        <dbReference type="Proteomes" id="UP000075883"/>
    </source>
</evidence>
<dbReference type="EMBL" id="AXCM01016612">
    <property type="status" value="NOT_ANNOTATED_CDS"/>
    <property type="molecule type" value="Genomic_DNA"/>
</dbReference>
<dbReference type="VEuPathDB" id="VectorBase:ACUA003152"/>
<feature type="transmembrane region" description="Helical" evidence="1">
    <location>
        <begin position="41"/>
        <end position="64"/>
    </location>
</feature>
<evidence type="ECO:0000256" key="1">
    <source>
        <dbReference type="SAM" id="Phobius"/>
    </source>
</evidence>
<accession>A0A182LVR6</accession>
<dbReference type="EnsemblMetazoa" id="ACUA003152-RA">
    <property type="protein sequence ID" value="ACUA003152-PA"/>
    <property type="gene ID" value="ACUA003152"/>
</dbReference>
<name>A0A182LVR6_9DIPT</name>